<feature type="compositionally biased region" description="Polar residues" evidence="1">
    <location>
        <begin position="120"/>
        <end position="130"/>
    </location>
</feature>
<dbReference type="InterPro" id="IPR011990">
    <property type="entry name" value="TPR-like_helical_dom_sf"/>
</dbReference>
<evidence type="ECO:0000313" key="2">
    <source>
        <dbReference type="EMBL" id="THU81300.1"/>
    </source>
</evidence>
<evidence type="ECO:0000256" key="1">
    <source>
        <dbReference type="SAM" id="MobiDB-lite"/>
    </source>
</evidence>
<dbReference type="OrthoDB" id="431454at2759"/>
<dbReference type="Proteomes" id="UP000297245">
    <property type="component" value="Unassembled WGS sequence"/>
</dbReference>
<evidence type="ECO:0000313" key="3">
    <source>
        <dbReference type="Proteomes" id="UP000297245"/>
    </source>
</evidence>
<protein>
    <recommendedName>
        <fullName evidence="4">TPR-like protein</fullName>
    </recommendedName>
</protein>
<feature type="region of interest" description="Disordered" evidence="1">
    <location>
        <begin position="110"/>
        <end position="130"/>
    </location>
</feature>
<keyword evidence="3" id="KW-1185">Reference proteome</keyword>
<accession>A0A4S8KZ86</accession>
<reference evidence="2 3" key="1">
    <citation type="journal article" date="2019" name="Nat. Ecol. Evol.">
        <title>Megaphylogeny resolves global patterns of mushroom evolution.</title>
        <authorList>
            <person name="Varga T."/>
            <person name="Krizsan K."/>
            <person name="Foldi C."/>
            <person name="Dima B."/>
            <person name="Sanchez-Garcia M."/>
            <person name="Sanchez-Ramirez S."/>
            <person name="Szollosi G.J."/>
            <person name="Szarkandi J.G."/>
            <person name="Papp V."/>
            <person name="Albert L."/>
            <person name="Andreopoulos W."/>
            <person name="Angelini C."/>
            <person name="Antonin V."/>
            <person name="Barry K.W."/>
            <person name="Bougher N.L."/>
            <person name="Buchanan P."/>
            <person name="Buyck B."/>
            <person name="Bense V."/>
            <person name="Catcheside P."/>
            <person name="Chovatia M."/>
            <person name="Cooper J."/>
            <person name="Damon W."/>
            <person name="Desjardin D."/>
            <person name="Finy P."/>
            <person name="Geml J."/>
            <person name="Haridas S."/>
            <person name="Hughes K."/>
            <person name="Justo A."/>
            <person name="Karasinski D."/>
            <person name="Kautmanova I."/>
            <person name="Kiss B."/>
            <person name="Kocsube S."/>
            <person name="Kotiranta H."/>
            <person name="LaButti K.M."/>
            <person name="Lechner B.E."/>
            <person name="Liimatainen K."/>
            <person name="Lipzen A."/>
            <person name="Lukacs Z."/>
            <person name="Mihaltcheva S."/>
            <person name="Morgado L.N."/>
            <person name="Niskanen T."/>
            <person name="Noordeloos M.E."/>
            <person name="Ohm R.A."/>
            <person name="Ortiz-Santana B."/>
            <person name="Ovrebo C."/>
            <person name="Racz N."/>
            <person name="Riley R."/>
            <person name="Savchenko A."/>
            <person name="Shiryaev A."/>
            <person name="Soop K."/>
            <person name="Spirin V."/>
            <person name="Szebenyi C."/>
            <person name="Tomsovsky M."/>
            <person name="Tulloss R.E."/>
            <person name="Uehling J."/>
            <person name="Grigoriev I.V."/>
            <person name="Vagvolgyi C."/>
            <person name="Papp T."/>
            <person name="Martin F.M."/>
            <person name="Miettinen O."/>
            <person name="Hibbett D.S."/>
            <person name="Nagy L.G."/>
        </authorList>
    </citation>
    <scope>NUCLEOTIDE SEQUENCE [LARGE SCALE GENOMIC DNA]</scope>
    <source>
        <strain evidence="2 3">CBS 962.96</strain>
    </source>
</reference>
<dbReference type="Gene3D" id="1.25.40.10">
    <property type="entry name" value="Tetratricopeptide repeat domain"/>
    <property type="match status" value="1"/>
</dbReference>
<dbReference type="AlphaFoldDB" id="A0A4S8KZ86"/>
<evidence type="ECO:0008006" key="4">
    <source>
        <dbReference type="Google" id="ProtNLM"/>
    </source>
</evidence>
<gene>
    <name evidence="2" type="ORF">K435DRAFT_972393</name>
</gene>
<proteinExistence type="predicted"/>
<name>A0A4S8KZ86_DENBC</name>
<dbReference type="EMBL" id="ML179822">
    <property type="protein sequence ID" value="THU81300.1"/>
    <property type="molecule type" value="Genomic_DNA"/>
</dbReference>
<sequence>MLMWNASWKEAESEIQKVREKTIENGNNDARSWQGIVRLEDLQDKNNGVANMVPETQIQFEEIGDQWRAAQCLQRLGKIHSMQGRCSAAADMLSNAHRQFEKIGNQLEAASGKSPLGQRLSKSTMALGSN</sequence>
<dbReference type="SUPFAM" id="SSF48452">
    <property type="entry name" value="TPR-like"/>
    <property type="match status" value="1"/>
</dbReference>
<organism evidence="2 3">
    <name type="scientific">Dendrothele bispora (strain CBS 962.96)</name>
    <dbReference type="NCBI Taxonomy" id="1314807"/>
    <lineage>
        <taxon>Eukaryota</taxon>
        <taxon>Fungi</taxon>
        <taxon>Dikarya</taxon>
        <taxon>Basidiomycota</taxon>
        <taxon>Agaricomycotina</taxon>
        <taxon>Agaricomycetes</taxon>
        <taxon>Agaricomycetidae</taxon>
        <taxon>Agaricales</taxon>
        <taxon>Agaricales incertae sedis</taxon>
        <taxon>Dendrothele</taxon>
    </lineage>
</organism>